<dbReference type="PaxDb" id="722438-MPNE_0158"/>
<name>A0A0H3DMJ8_MYCPB</name>
<keyword evidence="2 7" id="KW-0813">Transport</keyword>
<dbReference type="AlphaFoldDB" id="A0A0H3DMJ8"/>
<dbReference type="Pfam" id="PF00528">
    <property type="entry name" value="BPD_transp_1"/>
    <property type="match status" value="1"/>
</dbReference>
<dbReference type="InterPro" id="IPR000515">
    <property type="entry name" value="MetI-like"/>
</dbReference>
<evidence type="ECO:0000256" key="5">
    <source>
        <dbReference type="ARBA" id="ARBA00022989"/>
    </source>
</evidence>
<dbReference type="PANTHER" id="PTHR30193:SF37">
    <property type="entry name" value="INNER MEMBRANE ABC TRANSPORTER PERMEASE PROTEIN YCJO"/>
    <property type="match status" value="1"/>
</dbReference>
<evidence type="ECO:0000256" key="1">
    <source>
        <dbReference type="ARBA" id="ARBA00004651"/>
    </source>
</evidence>
<evidence type="ECO:0000259" key="8">
    <source>
        <dbReference type="PROSITE" id="PS50928"/>
    </source>
</evidence>
<feature type="transmembrane region" description="Helical" evidence="7">
    <location>
        <begin position="234"/>
        <end position="254"/>
    </location>
</feature>
<evidence type="ECO:0000256" key="7">
    <source>
        <dbReference type="RuleBase" id="RU363032"/>
    </source>
</evidence>
<gene>
    <name evidence="9" type="ordered locus">MPNE_0158</name>
</gene>
<accession>A0A0H3DMJ8</accession>
<dbReference type="GeneID" id="66609215"/>
<feature type="transmembrane region" description="Helical" evidence="7">
    <location>
        <begin position="176"/>
        <end position="201"/>
    </location>
</feature>
<comment type="similarity">
    <text evidence="7">Belongs to the binding-protein-dependent transport system permease family.</text>
</comment>
<dbReference type="STRING" id="722438.F539_00790"/>
<evidence type="ECO:0000313" key="9">
    <source>
        <dbReference type="EMBL" id="ADK86956.1"/>
    </source>
</evidence>
<dbReference type="SUPFAM" id="SSF161098">
    <property type="entry name" value="MetI-like"/>
    <property type="match status" value="1"/>
</dbReference>
<feature type="transmembrane region" description="Helical" evidence="7">
    <location>
        <begin position="129"/>
        <end position="148"/>
    </location>
</feature>
<dbReference type="Gene3D" id="1.10.3720.10">
    <property type="entry name" value="MetI-like"/>
    <property type="match status" value="1"/>
</dbReference>
<feature type="transmembrane region" description="Helical" evidence="7">
    <location>
        <begin position="30"/>
        <end position="50"/>
    </location>
</feature>
<dbReference type="InterPro" id="IPR051393">
    <property type="entry name" value="ABC_transporter_permease"/>
</dbReference>
<feature type="transmembrane region" description="Helical" evidence="7">
    <location>
        <begin position="284"/>
        <end position="302"/>
    </location>
</feature>
<protein>
    <submittedName>
        <fullName evidence="9">ABC transporter, permease protein</fullName>
    </submittedName>
</protein>
<dbReference type="HOGENOM" id="CLU_016047_0_2_14"/>
<dbReference type="Proteomes" id="UP000007756">
    <property type="component" value="Chromosome"/>
</dbReference>
<keyword evidence="5 7" id="KW-1133">Transmembrane helix</keyword>
<feature type="domain" description="ABC transmembrane type-1" evidence="8">
    <location>
        <begin position="88"/>
        <end position="303"/>
    </location>
</feature>
<evidence type="ECO:0000313" key="10">
    <source>
        <dbReference type="Proteomes" id="UP000007756"/>
    </source>
</evidence>
<evidence type="ECO:0000256" key="6">
    <source>
        <dbReference type="ARBA" id="ARBA00023136"/>
    </source>
</evidence>
<evidence type="ECO:0000256" key="2">
    <source>
        <dbReference type="ARBA" id="ARBA00022448"/>
    </source>
</evidence>
<dbReference type="RefSeq" id="WP_010874492.1">
    <property type="nucleotide sequence ID" value="NZ_CP010546.1"/>
</dbReference>
<dbReference type="EMBL" id="CP002077">
    <property type="protein sequence ID" value="ADK86956.1"/>
    <property type="molecule type" value="Genomic_DNA"/>
</dbReference>
<dbReference type="CDD" id="cd06261">
    <property type="entry name" value="TM_PBP2"/>
    <property type="match status" value="1"/>
</dbReference>
<dbReference type="GO" id="GO:0055085">
    <property type="term" value="P:transmembrane transport"/>
    <property type="evidence" value="ECO:0007669"/>
    <property type="project" value="InterPro"/>
</dbReference>
<keyword evidence="4 7" id="KW-0812">Transmembrane</keyword>
<dbReference type="SMR" id="A0A0H3DMJ8"/>
<dbReference type="PROSITE" id="PS50928">
    <property type="entry name" value="ABC_TM1"/>
    <property type="match status" value="1"/>
</dbReference>
<dbReference type="PATRIC" id="fig|722438.3.peg.148"/>
<feature type="transmembrane region" description="Helical" evidence="7">
    <location>
        <begin position="92"/>
        <end position="117"/>
    </location>
</feature>
<reference evidence="9 10" key="1">
    <citation type="journal article" date="2010" name="Appl. Environ. Microbiol.">
        <title>Targeted chromosomal knockouts in Mycoplasma pneumoniae.</title>
        <authorList>
            <person name="Krishnakumar R."/>
            <person name="Assad-Garcia N."/>
            <person name="Benders G.A."/>
            <person name="Phan Q."/>
            <person name="Montague M.G."/>
            <person name="Glass J.I."/>
        </authorList>
    </citation>
    <scope>NUCLEOTIDE SEQUENCE [LARGE SCALE GENOMIC DNA]</scope>
    <source>
        <strain evidence="10">ATCC 15531 / DSM 22911 / NBRC 14401 / NCTC 10119 / FH</strain>
    </source>
</reference>
<dbReference type="PANTHER" id="PTHR30193">
    <property type="entry name" value="ABC TRANSPORTER PERMEASE PROTEIN"/>
    <property type="match status" value="1"/>
</dbReference>
<evidence type="ECO:0000256" key="3">
    <source>
        <dbReference type="ARBA" id="ARBA00022475"/>
    </source>
</evidence>
<sequence>MFKWLLKHRSKPTPLELGIFDQKVSFWKPFLLFCPALLTTFLFTLVPFFLTLQKGFSHNEDIYRVDSQQFGFQTFANLFSESNFILGLRNSFLYSIISLPLTIVLAIIISSAIVFVYRKLARGFWQTVFFLPYVTSGVAVSIAFIYILDSSSGILNNIFHVNIKWLDSGERDTFNALWGILIFGIWKNMAFNVLVISTAMLSVDPTLYKVANLDGAKPIRQFFKITLPSIRPTLIFLLTLLILGGMQVFPISLFNGNDSEAVTNGGSTILLYIFQKIRDQNNNFAGAATLVLFILGVCYGLVLRNGFRLIEWAQWKIKRHYVQTKLNLV</sequence>
<dbReference type="GO" id="GO:0005886">
    <property type="term" value="C:plasma membrane"/>
    <property type="evidence" value="ECO:0007669"/>
    <property type="project" value="UniProtKB-SubCell"/>
</dbReference>
<dbReference type="KEGG" id="mpj:MPNE_0158"/>
<comment type="subcellular location">
    <subcellularLocation>
        <location evidence="1 7">Cell membrane</location>
        <topology evidence="1 7">Multi-pass membrane protein</topology>
    </subcellularLocation>
</comment>
<dbReference type="eggNOG" id="COG1175">
    <property type="taxonomic scope" value="Bacteria"/>
</dbReference>
<dbReference type="InterPro" id="IPR035906">
    <property type="entry name" value="MetI-like_sf"/>
</dbReference>
<keyword evidence="6 7" id="KW-0472">Membrane</keyword>
<organism evidence="9 10">
    <name type="scientific">Mycoplasmoides pneumoniae (strain ATCC 15531 / DSM 23978 / CIP 103766 / NBRC 14401 / NCTC 10119 / FH)</name>
    <name type="common">Mycoplasma pneumoniae</name>
    <dbReference type="NCBI Taxonomy" id="722438"/>
    <lineage>
        <taxon>Bacteria</taxon>
        <taxon>Bacillati</taxon>
        <taxon>Mycoplasmatota</taxon>
        <taxon>Mycoplasmoidales</taxon>
        <taxon>Mycoplasmoidaceae</taxon>
        <taxon>Mycoplasmoides</taxon>
    </lineage>
</organism>
<proteinExistence type="inferred from homology"/>
<evidence type="ECO:0000256" key="4">
    <source>
        <dbReference type="ARBA" id="ARBA00022692"/>
    </source>
</evidence>
<keyword evidence="3" id="KW-1003">Cell membrane</keyword>